<evidence type="ECO:0000259" key="4">
    <source>
        <dbReference type="Pfam" id="PF01048"/>
    </source>
</evidence>
<evidence type="ECO:0000256" key="1">
    <source>
        <dbReference type="ARBA" id="ARBA00022676"/>
    </source>
</evidence>
<dbReference type="GO" id="GO:0019509">
    <property type="term" value="P:L-methionine salvage from methylthioadenosine"/>
    <property type="evidence" value="ECO:0007669"/>
    <property type="project" value="TreeGrafter"/>
</dbReference>
<sequence>MEDPTFISDYSKETVSTPYGDPSSELIVGNIAGVPVVILSRHGQGHSINPTNVNYRANIWSLKENGCTHILAATACGSLREQIEPGHFVFPDQFIDRTTKRINTYFDGSDVQHVSMGDPFSSEMRNCLVRACDQLGFTYHDSGTVVTIEGPRFSTKAESIMFRSWGCDIINMSTVPEVVLARELELEYQSMAMSTDYDCWHESKDEVTMEMIYAIMEKNVDNVKKLIEQVIPLIHENDKKKK</sequence>
<keyword evidence="3" id="KW-0660">Purine salvage</keyword>
<dbReference type="InterPro" id="IPR010044">
    <property type="entry name" value="MTAP"/>
</dbReference>
<dbReference type="GO" id="GO:0006166">
    <property type="term" value="P:purine ribonucleoside salvage"/>
    <property type="evidence" value="ECO:0007669"/>
    <property type="project" value="UniProtKB-KW"/>
</dbReference>
<evidence type="ECO:0000313" key="5">
    <source>
        <dbReference type="EMBL" id="SVA41513.1"/>
    </source>
</evidence>
<keyword evidence="1" id="KW-0328">Glycosyltransferase</keyword>
<dbReference type="PANTHER" id="PTHR42679:SF2">
    <property type="entry name" value="S-METHYL-5'-THIOADENOSINE PHOSPHORYLASE"/>
    <property type="match status" value="1"/>
</dbReference>
<dbReference type="Pfam" id="PF01048">
    <property type="entry name" value="PNP_UDP_1"/>
    <property type="match status" value="1"/>
</dbReference>
<dbReference type="CDD" id="cd09010">
    <property type="entry name" value="MTAP_SsMTAPII_like_MTIP"/>
    <property type="match status" value="1"/>
</dbReference>
<dbReference type="Gene3D" id="3.40.50.1580">
    <property type="entry name" value="Nucleoside phosphorylase domain"/>
    <property type="match status" value="1"/>
</dbReference>
<reference evidence="5" key="1">
    <citation type="submission" date="2018-05" db="EMBL/GenBank/DDBJ databases">
        <authorList>
            <person name="Lanie J.A."/>
            <person name="Ng W.-L."/>
            <person name="Kazmierczak K.M."/>
            <person name="Andrzejewski T.M."/>
            <person name="Davidsen T.M."/>
            <person name="Wayne K.J."/>
            <person name="Tettelin H."/>
            <person name="Glass J.I."/>
            <person name="Rusch D."/>
            <person name="Podicherti R."/>
            <person name="Tsui H.-C.T."/>
            <person name="Winkler M.E."/>
        </authorList>
    </citation>
    <scope>NUCLEOTIDE SEQUENCE</scope>
</reference>
<dbReference type="EMBL" id="UINC01009251">
    <property type="protein sequence ID" value="SVA41513.1"/>
    <property type="molecule type" value="Genomic_DNA"/>
</dbReference>
<feature type="domain" description="Nucleoside phosphorylase" evidence="4">
    <location>
        <begin position="9"/>
        <end position="231"/>
    </location>
</feature>
<dbReference type="FunFam" id="3.40.50.1580:FF:000012">
    <property type="entry name" value="Probable 6-oxopurine nucleoside phosphorylase"/>
    <property type="match status" value="1"/>
</dbReference>
<dbReference type="GO" id="GO:0005829">
    <property type="term" value="C:cytosol"/>
    <property type="evidence" value="ECO:0007669"/>
    <property type="project" value="TreeGrafter"/>
</dbReference>
<dbReference type="GO" id="GO:0017061">
    <property type="term" value="F:S-methyl-5-thioadenosine phosphorylase activity"/>
    <property type="evidence" value="ECO:0007669"/>
    <property type="project" value="InterPro"/>
</dbReference>
<keyword evidence="2" id="KW-0808">Transferase</keyword>
<dbReference type="AlphaFoldDB" id="A0A381VPR4"/>
<gene>
    <name evidence="5" type="ORF">METZ01_LOCUS94367</name>
</gene>
<evidence type="ECO:0000256" key="3">
    <source>
        <dbReference type="ARBA" id="ARBA00022726"/>
    </source>
</evidence>
<accession>A0A381VPR4</accession>
<dbReference type="PANTHER" id="PTHR42679">
    <property type="entry name" value="S-METHYL-5'-THIOADENOSINE PHOSPHORYLASE"/>
    <property type="match status" value="1"/>
</dbReference>
<proteinExistence type="inferred from homology"/>
<organism evidence="5">
    <name type="scientific">marine metagenome</name>
    <dbReference type="NCBI Taxonomy" id="408172"/>
    <lineage>
        <taxon>unclassified sequences</taxon>
        <taxon>metagenomes</taxon>
        <taxon>ecological metagenomes</taxon>
    </lineage>
</organism>
<dbReference type="HAMAP" id="MF_01963">
    <property type="entry name" value="MTAP"/>
    <property type="match status" value="1"/>
</dbReference>
<dbReference type="NCBIfam" id="TIGR01694">
    <property type="entry name" value="MTAP"/>
    <property type="match status" value="1"/>
</dbReference>
<protein>
    <recommendedName>
        <fullName evidence="4">Nucleoside phosphorylase domain-containing protein</fullName>
    </recommendedName>
</protein>
<name>A0A381VPR4_9ZZZZ</name>
<dbReference type="InterPro" id="IPR035994">
    <property type="entry name" value="Nucleoside_phosphorylase_sf"/>
</dbReference>
<evidence type="ECO:0000256" key="2">
    <source>
        <dbReference type="ARBA" id="ARBA00022679"/>
    </source>
</evidence>
<dbReference type="SUPFAM" id="SSF53167">
    <property type="entry name" value="Purine and uridine phosphorylases"/>
    <property type="match status" value="1"/>
</dbReference>
<dbReference type="InterPro" id="IPR000845">
    <property type="entry name" value="Nucleoside_phosphorylase_d"/>
</dbReference>